<dbReference type="InterPro" id="IPR001279">
    <property type="entry name" value="Metallo-B-lactamas"/>
</dbReference>
<feature type="transmembrane region" description="Helical" evidence="6">
    <location>
        <begin position="403"/>
        <end position="429"/>
    </location>
</feature>
<sequence>MPISLNHLAMAAIAGVLPLTCLAQLPSVATLYGMMAAAWLLVLSRGYYALLAAAALASFVWGCWSSGHLLEQAAALSRPRITVRATIDSIHFADDARSRAVIKITHAGGRRVFPPVYASVGWSSLPSPWCAGQQWRMTLKLRPQHSRLNEGGFDSQRWALANHQPLVGRVIKAKIIDGRCNLRQRLIDHAYRHIKPLDWPSILLALAFGEGKRMPEEIRLTLQQTGTAHLMAISGLHISLAALFGWLVGRGVQFFLPMRWITPTMPLAVSYLTAAGYVWISGVNFPAVRALIALSLWITLRVRGAHCSSWQVWLWCVALIVITDPLSVLSTSLWLSCLAVSALIFWFQWAPLPAGYQTGKRWIALRWVHLQTGMTLLLLPLQWGLFHGVNAWSLPANLWAVPLVSFITTPLILAALCLFMLPAVSSLLWRLADRSMDVVFLPLPRLQTGWLELAETGMAVSIAGWLAVVIWRFGWWKTSMASVAVIILLLLMPKEGQRPRWRLDMLDVGHGLAVAVERNGRVFLYDTGVSWAGGNIGKAEIVPYFIWRGLRPEAIWLSHSHQDHIGGLNFLKKFYPGVPVASSYRADGHLPCIQGQRWVWQGLHFQVLWPPKQVERAENNDSCVIRIDDGKHRVLLTGDIEAPTERALLRAGRGLLRADVLQVPHHGSKTSSTRLFLRAVRPKAALVSAARFNNWRLPAEKIRERYRQEGIPWHDTARSGQISVQFYDDKWVIKGYREHIMPRWYHQWFGVQADNG</sequence>
<feature type="transmembrane region" description="Helical" evidence="6">
    <location>
        <begin position="450"/>
        <end position="468"/>
    </location>
</feature>
<dbReference type="InterPro" id="IPR036866">
    <property type="entry name" value="RibonucZ/Hydroxyglut_hydro"/>
</dbReference>
<dbReference type="SUPFAM" id="SSF56281">
    <property type="entry name" value="Metallo-hydrolase/oxidoreductase"/>
    <property type="match status" value="1"/>
</dbReference>
<feature type="transmembrane region" description="Helical" evidence="6">
    <location>
        <begin position="333"/>
        <end position="352"/>
    </location>
</feature>
<name>A0AAU7QDB5_9GAMM</name>
<dbReference type="SMART" id="SM00849">
    <property type="entry name" value="Lactamase_B"/>
    <property type="match status" value="1"/>
</dbReference>
<evidence type="ECO:0000313" key="8">
    <source>
        <dbReference type="EMBL" id="XBS71078.1"/>
    </source>
</evidence>
<dbReference type="CDD" id="cd07731">
    <property type="entry name" value="ComA-like_MBL-fold"/>
    <property type="match status" value="1"/>
</dbReference>
<feature type="transmembrane region" description="Helical" evidence="6">
    <location>
        <begin position="268"/>
        <end position="298"/>
    </location>
</feature>
<dbReference type="InterPro" id="IPR052159">
    <property type="entry name" value="Competence_DNA_uptake"/>
</dbReference>
<keyword evidence="3 6" id="KW-0812">Transmembrane</keyword>
<feature type="transmembrane region" description="Helical" evidence="6">
    <location>
        <begin position="310"/>
        <end position="327"/>
    </location>
</feature>
<dbReference type="PANTHER" id="PTHR30619">
    <property type="entry name" value="DNA INTERNALIZATION/COMPETENCE PROTEIN COMEC/REC2"/>
    <property type="match status" value="1"/>
</dbReference>
<dbReference type="InterPro" id="IPR004797">
    <property type="entry name" value="Competence_ComEC/Rec2"/>
</dbReference>
<dbReference type="NCBIfam" id="TIGR00361">
    <property type="entry name" value="ComEC_Rec2"/>
    <property type="match status" value="1"/>
</dbReference>
<dbReference type="InterPro" id="IPR035681">
    <property type="entry name" value="ComA-like_MBL"/>
</dbReference>
<feature type="transmembrane region" description="Helical" evidence="6">
    <location>
        <begin position="47"/>
        <end position="70"/>
    </location>
</feature>
<reference evidence="8" key="1">
    <citation type="submission" date="2024-06" db="EMBL/GenBank/DDBJ databases">
        <authorList>
            <person name="Coelho C."/>
            <person name="Bento M."/>
            <person name="Garcia E."/>
            <person name="Camelo A."/>
            <person name="Brandao I."/>
            <person name="Espirito Santo C."/>
            <person name="Trovao J."/>
            <person name="Verissimo A."/>
            <person name="Costa J."/>
            <person name="Tiago I."/>
        </authorList>
    </citation>
    <scope>NUCLEOTIDE SEQUENCE</scope>
    <source>
        <strain evidence="8">KWT182</strain>
    </source>
</reference>
<organism evidence="8">
    <name type="scientific">Acerihabitans sp. KWT182</name>
    <dbReference type="NCBI Taxonomy" id="3157919"/>
    <lineage>
        <taxon>Bacteria</taxon>
        <taxon>Pseudomonadati</taxon>
        <taxon>Pseudomonadota</taxon>
        <taxon>Gammaproteobacteria</taxon>
        <taxon>Enterobacterales</taxon>
        <taxon>Pectobacteriaceae</taxon>
        <taxon>Acerihabitans</taxon>
    </lineage>
</organism>
<dbReference type="Pfam" id="PF03772">
    <property type="entry name" value="Competence"/>
    <property type="match status" value="1"/>
</dbReference>
<evidence type="ECO:0000256" key="5">
    <source>
        <dbReference type="ARBA" id="ARBA00023136"/>
    </source>
</evidence>
<evidence type="ECO:0000256" key="6">
    <source>
        <dbReference type="SAM" id="Phobius"/>
    </source>
</evidence>
<dbReference type="AlphaFoldDB" id="A0AAU7QDB5"/>
<dbReference type="NCBIfam" id="NF008580">
    <property type="entry name" value="PRK11539.1"/>
    <property type="match status" value="1"/>
</dbReference>
<dbReference type="NCBIfam" id="TIGR00360">
    <property type="entry name" value="ComEC_N-term"/>
    <property type="match status" value="1"/>
</dbReference>
<feature type="domain" description="Metallo-beta-lactamase" evidence="7">
    <location>
        <begin position="510"/>
        <end position="691"/>
    </location>
</feature>
<accession>A0AAU7QDB5</accession>
<dbReference type="Pfam" id="PF00753">
    <property type="entry name" value="Lactamase_B"/>
    <property type="match status" value="1"/>
</dbReference>
<evidence type="ECO:0000256" key="2">
    <source>
        <dbReference type="ARBA" id="ARBA00022475"/>
    </source>
</evidence>
<dbReference type="Pfam" id="PF13567">
    <property type="entry name" value="DUF4131"/>
    <property type="match status" value="1"/>
</dbReference>
<keyword evidence="5 6" id="KW-0472">Membrane</keyword>
<evidence type="ECO:0000256" key="4">
    <source>
        <dbReference type="ARBA" id="ARBA00022989"/>
    </source>
</evidence>
<dbReference type="InterPro" id="IPR025405">
    <property type="entry name" value="DUF4131"/>
</dbReference>
<dbReference type="EMBL" id="CP157947">
    <property type="protein sequence ID" value="XBS71078.1"/>
    <property type="molecule type" value="Genomic_DNA"/>
</dbReference>
<evidence type="ECO:0000256" key="1">
    <source>
        <dbReference type="ARBA" id="ARBA00004651"/>
    </source>
</evidence>
<protein>
    <submittedName>
        <fullName evidence="8">ComEC family protein</fullName>
    </submittedName>
</protein>
<dbReference type="GO" id="GO:0005886">
    <property type="term" value="C:plasma membrane"/>
    <property type="evidence" value="ECO:0007669"/>
    <property type="project" value="UniProtKB-SubCell"/>
</dbReference>
<dbReference type="InterPro" id="IPR004477">
    <property type="entry name" value="ComEC_N"/>
</dbReference>
<comment type="subcellular location">
    <subcellularLocation>
        <location evidence="1">Cell membrane</location>
        <topology evidence="1">Multi-pass membrane protein</topology>
    </subcellularLocation>
</comment>
<feature type="transmembrane region" description="Helical" evidence="6">
    <location>
        <begin position="228"/>
        <end position="248"/>
    </location>
</feature>
<keyword evidence="2" id="KW-1003">Cell membrane</keyword>
<feature type="transmembrane region" description="Helical" evidence="6">
    <location>
        <begin position="364"/>
        <end position="383"/>
    </location>
</feature>
<proteinExistence type="predicted"/>
<dbReference type="PANTHER" id="PTHR30619:SF1">
    <property type="entry name" value="RECOMBINATION PROTEIN 2"/>
    <property type="match status" value="1"/>
</dbReference>
<dbReference type="Gene3D" id="3.60.15.10">
    <property type="entry name" value="Ribonuclease Z/Hydroxyacylglutathione hydrolase-like"/>
    <property type="match status" value="1"/>
</dbReference>
<gene>
    <name evidence="8" type="ORF">ABK905_08850</name>
</gene>
<dbReference type="GO" id="GO:0030420">
    <property type="term" value="P:establishment of competence for transformation"/>
    <property type="evidence" value="ECO:0007669"/>
    <property type="project" value="InterPro"/>
</dbReference>
<keyword evidence="4 6" id="KW-1133">Transmembrane helix</keyword>
<evidence type="ECO:0000259" key="7">
    <source>
        <dbReference type="SMART" id="SM00849"/>
    </source>
</evidence>
<evidence type="ECO:0000256" key="3">
    <source>
        <dbReference type="ARBA" id="ARBA00022692"/>
    </source>
</evidence>